<dbReference type="NCBIfam" id="TIGR00229">
    <property type="entry name" value="sensory_box"/>
    <property type="match status" value="1"/>
</dbReference>
<feature type="domain" description="PAS" evidence="19">
    <location>
        <begin position="218"/>
        <end position="272"/>
    </location>
</feature>
<dbReference type="CDD" id="cd00082">
    <property type="entry name" value="HisKA"/>
    <property type="match status" value="1"/>
</dbReference>
<dbReference type="InterPro" id="IPR000014">
    <property type="entry name" value="PAS"/>
</dbReference>
<dbReference type="EC" id="2.7.13.3" evidence="3"/>
<dbReference type="InterPro" id="IPR035965">
    <property type="entry name" value="PAS-like_dom_sf"/>
</dbReference>
<evidence type="ECO:0000256" key="3">
    <source>
        <dbReference type="ARBA" id="ARBA00012438"/>
    </source>
</evidence>
<dbReference type="AlphaFoldDB" id="A0A5C4RAK6"/>
<dbReference type="SUPFAM" id="SSF52172">
    <property type="entry name" value="CheY-like"/>
    <property type="match status" value="1"/>
</dbReference>
<name>A0A5C4RAK6_9RHOB</name>
<keyword evidence="10" id="KW-0547">Nucleotide-binding</keyword>
<dbReference type="InterPro" id="IPR036890">
    <property type="entry name" value="HATPase_C_sf"/>
</dbReference>
<feature type="domain" description="Histidine kinase" evidence="17">
    <location>
        <begin position="362"/>
        <end position="579"/>
    </location>
</feature>
<dbReference type="InterPro" id="IPR008207">
    <property type="entry name" value="Sig_transdc_His_kin_Hpt_dom"/>
</dbReference>
<dbReference type="PROSITE" id="PS50110">
    <property type="entry name" value="RESPONSE_REGULATORY"/>
    <property type="match status" value="1"/>
</dbReference>
<keyword evidence="4" id="KW-1003">Cell membrane</keyword>
<accession>A0A5C4RAK6</accession>
<feature type="modified residue" description="Phosphohistidine" evidence="14">
    <location>
        <position position="779"/>
    </location>
</feature>
<evidence type="ECO:0000256" key="12">
    <source>
        <dbReference type="ARBA" id="ARBA00023012"/>
    </source>
</evidence>
<evidence type="ECO:0000259" key="17">
    <source>
        <dbReference type="PROSITE" id="PS50109"/>
    </source>
</evidence>
<keyword evidence="22" id="KW-1185">Reference proteome</keyword>
<dbReference type="Pfam" id="PF00512">
    <property type="entry name" value="HisKA"/>
    <property type="match status" value="1"/>
</dbReference>
<reference evidence="21 22" key="1">
    <citation type="submission" date="2019-06" db="EMBL/GenBank/DDBJ databases">
        <authorList>
            <person name="Li J."/>
        </authorList>
    </citation>
    <scope>NUCLEOTIDE SEQUENCE [LARGE SCALE GENOMIC DNA]</scope>
    <source>
        <strain evidence="21 22">CGMCC 1.8012</strain>
    </source>
</reference>
<evidence type="ECO:0000259" key="18">
    <source>
        <dbReference type="PROSITE" id="PS50110"/>
    </source>
</evidence>
<dbReference type="InterPro" id="IPR036641">
    <property type="entry name" value="HPT_dom_sf"/>
</dbReference>
<dbReference type="CDD" id="cd16922">
    <property type="entry name" value="HATPase_EvgS-ArcB-TorS-like"/>
    <property type="match status" value="1"/>
</dbReference>
<dbReference type="Gene3D" id="3.40.50.2300">
    <property type="match status" value="1"/>
</dbReference>
<evidence type="ECO:0000256" key="1">
    <source>
        <dbReference type="ARBA" id="ARBA00000085"/>
    </source>
</evidence>
<evidence type="ECO:0000256" key="14">
    <source>
        <dbReference type="PROSITE-ProRule" id="PRU00110"/>
    </source>
</evidence>
<gene>
    <name evidence="21" type="ORF">FHD67_01845</name>
</gene>
<dbReference type="InterPro" id="IPR003661">
    <property type="entry name" value="HisK_dim/P_dom"/>
</dbReference>
<dbReference type="SMART" id="SM00388">
    <property type="entry name" value="HisKA"/>
    <property type="match status" value="1"/>
</dbReference>
<feature type="modified residue" description="4-aspartylphosphate" evidence="15">
    <location>
        <position position="651"/>
    </location>
</feature>
<dbReference type="InterPro" id="IPR001789">
    <property type="entry name" value="Sig_transdc_resp-reg_receiver"/>
</dbReference>
<evidence type="ECO:0000313" key="21">
    <source>
        <dbReference type="EMBL" id="TNH40996.1"/>
    </source>
</evidence>
<dbReference type="EMBL" id="VDDC01000004">
    <property type="protein sequence ID" value="TNH40996.1"/>
    <property type="molecule type" value="Genomic_DNA"/>
</dbReference>
<keyword evidence="10" id="KW-0067">ATP-binding</keyword>
<dbReference type="PROSITE" id="PS50109">
    <property type="entry name" value="HIS_KIN"/>
    <property type="match status" value="1"/>
</dbReference>
<evidence type="ECO:0000256" key="8">
    <source>
        <dbReference type="ARBA" id="ARBA00022692"/>
    </source>
</evidence>
<evidence type="ECO:0000256" key="7">
    <source>
        <dbReference type="ARBA" id="ARBA00022679"/>
    </source>
</evidence>
<dbReference type="SUPFAM" id="SSF47384">
    <property type="entry name" value="Homodimeric domain of signal transducing histidine kinase"/>
    <property type="match status" value="1"/>
</dbReference>
<evidence type="ECO:0000256" key="5">
    <source>
        <dbReference type="ARBA" id="ARBA00022519"/>
    </source>
</evidence>
<dbReference type="CDD" id="cd00130">
    <property type="entry name" value="PAS"/>
    <property type="match status" value="1"/>
</dbReference>
<dbReference type="Pfam" id="PF02518">
    <property type="entry name" value="HATPase_c"/>
    <property type="match status" value="1"/>
</dbReference>
<dbReference type="SMART" id="SM00448">
    <property type="entry name" value="REC"/>
    <property type="match status" value="1"/>
</dbReference>
<dbReference type="Gene3D" id="1.20.120.160">
    <property type="entry name" value="HPT domain"/>
    <property type="match status" value="1"/>
</dbReference>
<evidence type="ECO:0000256" key="11">
    <source>
        <dbReference type="ARBA" id="ARBA00022989"/>
    </source>
</evidence>
<dbReference type="SUPFAM" id="SSF55785">
    <property type="entry name" value="PYP-like sensor domain (PAS domain)"/>
    <property type="match status" value="1"/>
</dbReference>
<dbReference type="PANTHER" id="PTHR43047:SF64">
    <property type="entry name" value="HISTIDINE KINASE CONTAINING CHEY-HOMOLOGOUS RECEIVER DOMAIN AND PAS DOMAIN-RELATED"/>
    <property type="match status" value="1"/>
</dbReference>
<protein>
    <recommendedName>
        <fullName evidence="3">histidine kinase</fullName>
        <ecNumber evidence="3">2.7.13.3</ecNumber>
    </recommendedName>
</protein>
<evidence type="ECO:0000259" key="20">
    <source>
        <dbReference type="PROSITE" id="PS50894"/>
    </source>
</evidence>
<evidence type="ECO:0000256" key="2">
    <source>
        <dbReference type="ARBA" id="ARBA00004429"/>
    </source>
</evidence>
<dbReference type="InterPro" id="IPR011006">
    <property type="entry name" value="CheY-like_superfamily"/>
</dbReference>
<dbReference type="Pfam" id="PF00072">
    <property type="entry name" value="Response_reg"/>
    <property type="match status" value="1"/>
</dbReference>
<dbReference type="SUPFAM" id="SSF55874">
    <property type="entry name" value="ATPase domain of HSP90 chaperone/DNA topoisomerase II/histidine kinase"/>
    <property type="match status" value="1"/>
</dbReference>
<dbReference type="SUPFAM" id="SSF47226">
    <property type="entry name" value="Histidine-containing phosphotransfer domain, HPT domain"/>
    <property type="match status" value="1"/>
</dbReference>
<dbReference type="InterPro" id="IPR005467">
    <property type="entry name" value="His_kinase_dom"/>
</dbReference>
<dbReference type="SMART" id="SM00091">
    <property type="entry name" value="PAS"/>
    <property type="match status" value="1"/>
</dbReference>
<dbReference type="GO" id="GO:0005886">
    <property type="term" value="C:plasma membrane"/>
    <property type="evidence" value="ECO:0007669"/>
    <property type="project" value="UniProtKB-SubCell"/>
</dbReference>
<feature type="domain" description="HPt" evidence="20">
    <location>
        <begin position="739"/>
        <end position="826"/>
    </location>
</feature>
<comment type="subcellular location">
    <subcellularLocation>
        <location evidence="2">Cell inner membrane</location>
        <topology evidence="2">Multi-pass membrane protein</topology>
    </subcellularLocation>
</comment>
<keyword evidence="6 15" id="KW-0597">Phosphoprotein</keyword>
<dbReference type="Gene3D" id="3.30.565.10">
    <property type="entry name" value="Histidine kinase-like ATPase, C-terminal domain"/>
    <property type="match status" value="1"/>
</dbReference>
<dbReference type="InterPro" id="IPR003594">
    <property type="entry name" value="HATPase_dom"/>
</dbReference>
<evidence type="ECO:0000259" key="19">
    <source>
        <dbReference type="PROSITE" id="PS50112"/>
    </source>
</evidence>
<dbReference type="Gene3D" id="3.30.450.20">
    <property type="entry name" value="PAS domain"/>
    <property type="match status" value="1"/>
</dbReference>
<keyword evidence="7" id="KW-0808">Transferase</keyword>
<comment type="catalytic activity">
    <reaction evidence="1">
        <text>ATP + protein L-histidine = ADP + protein N-phospho-L-histidine.</text>
        <dbReference type="EC" id="2.7.13.3"/>
    </reaction>
</comment>
<sequence length="826" mass="89114">MSAIRTRLQVAVAVLTVSIAVCGFVVWVVSADARRQIDQLATANSDSIQWSLAQSEVELLALLVAVGDARAQPGDPAMLAEVRTRFDILYSRMRTLTTGRVFQTLRQDDPARRRLDQTEAALDAIVPLIDGSDDRLRDALPTLQARVAALRPVVRSASLEGVRLFSGQSDRQREQVSAAMHDLALLVGMMVVAVTLVVAALAVMADRARRQAARIATTHARLRTVIATSHDAIVVADTDGRILDFNESAQRIYGYGAEEALGADMLTLIVPEAARAEVRGFLADISTPATDPGRPVRATAMRKSGEIFPIEVTVARAPSERGPVMIAFVRDVTRQVQEADELIRARDRAVAGERAKDEMLTVMSHEMRTPLNGLLGTLDLLSATPLNPQQRRYAEVMAQSGALLLGHVNSVLDIARADAGAMRLEQVAFDPHRLVLDLLEALQARARQRGNTLSAHMIGDAACPVLGDPARLTQILMNLIGNAIKFTEGGRITVTIDRRQRGVVEFRVHDTGIGIAPEDHARIFQEFVTLDPSFRRTVEGTGLGLGIVRRLIRLMDGDIRVESAIGQGACFILTVPLPDQPLPPPVTTPARPAPPAPGPRRRVLVVEDNEVNRMVVRDMLHARNCDVFEAVDGQQGVDAALAQRFDLIFMDISMPRMDGITAATRIRAQGPNVATPIIALTAHARPADQDRFQAAGMSATLTKPLSFQALDPLLDRIATMHGASPARDAAQRHLAGNIGAENADRMLNRILSEFHDGLARLDDLTADPATLSDAAHLAHRMAGSVALLGLSELRDALSDLESGLTAGTLARPGILNRLAAIGAMSP</sequence>
<dbReference type="PANTHER" id="PTHR43047">
    <property type="entry name" value="TWO-COMPONENT HISTIDINE PROTEIN KINASE"/>
    <property type="match status" value="1"/>
</dbReference>
<dbReference type="InterPro" id="IPR036097">
    <property type="entry name" value="HisK_dim/P_sf"/>
</dbReference>
<proteinExistence type="predicted"/>
<feature type="transmembrane region" description="Helical" evidence="16">
    <location>
        <begin position="6"/>
        <end position="29"/>
    </location>
</feature>
<dbReference type="Pfam" id="PF13426">
    <property type="entry name" value="PAS_9"/>
    <property type="match status" value="1"/>
</dbReference>
<dbReference type="GO" id="GO:0000155">
    <property type="term" value="F:phosphorelay sensor kinase activity"/>
    <property type="evidence" value="ECO:0007669"/>
    <property type="project" value="InterPro"/>
</dbReference>
<keyword evidence="13 16" id="KW-0472">Membrane</keyword>
<keyword evidence="5" id="KW-0997">Cell inner membrane</keyword>
<evidence type="ECO:0000256" key="16">
    <source>
        <dbReference type="SAM" id="Phobius"/>
    </source>
</evidence>
<dbReference type="PROSITE" id="PS50894">
    <property type="entry name" value="HPT"/>
    <property type="match status" value="1"/>
</dbReference>
<feature type="transmembrane region" description="Helical" evidence="16">
    <location>
        <begin position="183"/>
        <end position="205"/>
    </location>
</feature>
<organism evidence="21 22">
    <name type="scientific">Paracoccus haeundaensis</name>
    <dbReference type="NCBI Taxonomy" id="225362"/>
    <lineage>
        <taxon>Bacteria</taxon>
        <taxon>Pseudomonadati</taxon>
        <taxon>Pseudomonadota</taxon>
        <taxon>Alphaproteobacteria</taxon>
        <taxon>Rhodobacterales</taxon>
        <taxon>Paracoccaceae</taxon>
        <taxon>Paracoccus</taxon>
    </lineage>
</organism>
<dbReference type="PRINTS" id="PR00344">
    <property type="entry name" value="BCTRLSENSOR"/>
</dbReference>
<feature type="domain" description="Response regulatory" evidence="18">
    <location>
        <begin position="602"/>
        <end position="718"/>
    </location>
</feature>
<evidence type="ECO:0000256" key="15">
    <source>
        <dbReference type="PROSITE-ProRule" id="PRU00169"/>
    </source>
</evidence>
<keyword evidence="8 16" id="KW-0812">Transmembrane</keyword>
<evidence type="ECO:0000256" key="4">
    <source>
        <dbReference type="ARBA" id="ARBA00022475"/>
    </source>
</evidence>
<dbReference type="SMART" id="SM00387">
    <property type="entry name" value="HATPase_c"/>
    <property type="match status" value="1"/>
</dbReference>
<keyword evidence="9" id="KW-0418">Kinase</keyword>
<keyword evidence="12" id="KW-0902">Two-component regulatory system</keyword>
<dbReference type="InterPro" id="IPR004358">
    <property type="entry name" value="Sig_transdc_His_kin-like_C"/>
</dbReference>
<dbReference type="RefSeq" id="WP_139597648.1">
    <property type="nucleotide sequence ID" value="NZ_VDDC01000004.1"/>
</dbReference>
<dbReference type="PROSITE" id="PS50112">
    <property type="entry name" value="PAS"/>
    <property type="match status" value="1"/>
</dbReference>
<keyword evidence="11 16" id="KW-1133">Transmembrane helix</keyword>
<dbReference type="Gene3D" id="1.10.287.130">
    <property type="match status" value="1"/>
</dbReference>
<dbReference type="Proteomes" id="UP000304880">
    <property type="component" value="Unassembled WGS sequence"/>
</dbReference>
<evidence type="ECO:0000256" key="6">
    <source>
        <dbReference type="ARBA" id="ARBA00022553"/>
    </source>
</evidence>
<evidence type="ECO:0000256" key="10">
    <source>
        <dbReference type="ARBA" id="ARBA00022840"/>
    </source>
</evidence>
<evidence type="ECO:0000313" key="22">
    <source>
        <dbReference type="Proteomes" id="UP000304880"/>
    </source>
</evidence>
<dbReference type="CDD" id="cd17546">
    <property type="entry name" value="REC_hyHK_CKI1_RcsC-like"/>
    <property type="match status" value="1"/>
</dbReference>
<evidence type="ECO:0000256" key="13">
    <source>
        <dbReference type="ARBA" id="ARBA00023136"/>
    </source>
</evidence>
<dbReference type="FunFam" id="3.30.565.10:FF:000010">
    <property type="entry name" value="Sensor histidine kinase RcsC"/>
    <property type="match status" value="1"/>
</dbReference>
<comment type="caution">
    <text evidence="21">The sequence shown here is derived from an EMBL/GenBank/DDBJ whole genome shotgun (WGS) entry which is preliminary data.</text>
</comment>
<evidence type="ECO:0000256" key="9">
    <source>
        <dbReference type="ARBA" id="ARBA00022777"/>
    </source>
</evidence>